<dbReference type="InterPro" id="IPR036249">
    <property type="entry name" value="Thioredoxin-like_sf"/>
</dbReference>
<dbReference type="PANTHER" id="PTHR10438">
    <property type="entry name" value="THIOREDOXIN"/>
    <property type="match status" value="1"/>
</dbReference>
<comment type="caution">
    <text evidence="2">The sequence shown here is derived from an EMBL/GenBank/DDBJ whole genome shotgun (WGS) entry which is preliminary data.</text>
</comment>
<dbReference type="EMBL" id="JADIMP010000079">
    <property type="protein sequence ID" value="MBO8441728.1"/>
    <property type="molecule type" value="Genomic_DNA"/>
</dbReference>
<reference evidence="2" key="1">
    <citation type="submission" date="2020-10" db="EMBL/GenBank/DDBJ databases">
        <authorList>
            <person name="Gilroy R."/>
        </authorList>
    </citation>
    <scope>NUCLEOTIDE SEQUENCE</scope>
    <source>
        <strain evidence="2">C6-149</strain>
    </source>
</reference>
<dbReference type="Gene3D" id="3.40.30.10">
    <property type="entry name" value="Glutaredoxin"/>
    <property type="match status" value="1"/>
</dbReference>
<dbReference type="SUPFAM" id="SSF52833">
    <property type="entry name" value="Thioredoxin-like"/>
    <property type="match status" value="1"/>
</dbReference>
<dbReference type="PANTHER" id="PTHR10438:SF468">
    <property type="entry name" value="THIOREDOXIN-1-RELATED"/>
    <property type="match status" value="1"/>
</dbReference>
<feature type="domain" description="Thioredoxin" evidence="1">
    <location>
        <begin position="1"/>
        <end position="105"/>
    </location>
</feature>
<dbReference type="PROSITE" id="PS51352">
    <property type="entry name" value="THIOREDOXIN_2"/>
    <property type="match status" value="1"/>
</dbReference>
<dbReference type="Proteomes" id="UP000823614">
    <property type="component" value="Unassembled WGS sequence"/>
</dbReference>
<accession>A0A9D9E7M5</accession>
<dbReference type="CDD" id="cd02947">
    <property type="entry name" value="TRX_family"/>
    <property type="match status" value="1"/>
</dbReference>
<dbReference type="AlphaFoldDB" id="A0A9D9E7M5"/>
<dbReference type="Pfam" id="PF00085">
    <property type="entry name" value="Thioredoxin"/>
    <property type="match status" value="1"/>
</dbReference>
<organism evidence="2 3">
    <name type="scientific">Candidatus Gallilactobacillus intestinavium</name>
    <dbReference type="NCBI Taxonomy" id="2840838"/>
    <lineage>
        <taxon>Bacteria</taxon>
        <taxon>Bacillati</taxon>
        <taxon>Bacillota</taxon>
        <taxon>Bacilli</taxon>
        <taxon>Lactobacillales</taxon>
        <taxon>Lactobacillaceae</taxon>
        <taxon>Lactobacillaceae incertae sedis</taxon>
        <taxon>Candidatus Gallilactobacillus</taxon>
    </lineage>
</organism>
<dbReference type="InterPro" id="IPR013766">
    <property type="entry name" value="Thioredoxin_domain"/>
</dbReference>
<dbReference type="InterPro" id="IPR050620">
    <property type="entry name" value="Thioredoxin_H-type-like"/>
</dbReference>
<gene>
    <name evidence="2" type="ORF">IAA89_04795</name>
</gene>
<protein>
    <submittedName>
        <fullName evidence="2">Thioredoxin family protein</fullName>
    </submittedName>
</protein>
<evidence type="ECO:0000313" key="2">
    <source>
        <dbReference type="EMBL" id="MBO8441728.1"/>
    </source>
</evidence>
<reference evidence="2" key="2">
    <citation type="journal article" date="2021" name="PeerJ">
        <title>Extensive microbial diversity within the chicken gut microbiome revealed by metagenomics and culture.</title>
        <authorList>
            <person name="Gilroy R."/>
            <person name="Ravi A."/>
            <person name="Getino M."/>
            <person name="Pursley I."/>
            <person name="Horton D.L."/>
            <person name="Alikhan N.F."/>
            <person name="Baker D."/>
            <person name="Gharbi K."/>
            <person name="Hall N."/>
            <person name="Watson M."/>
            <person name="Adriaenssens E.M."/>
            <person name="Foster-Nyarko E."/>
            <person name="Jarju S."/>
            <person name="Secka A."/>
            <person name="Antonio M."/>
            <person name="Oren A."/>
            <person name="Chaudhuri R.R."/>
            <person name="La Ragione R."/>
            <person name="Hildebrand F."/>
            <person name="Pallen M.J."/>
        </authorList>
    </citation>
    <scope>NUCLEOTIDE SEQUENCE</scope>
    <source>
        <strain evidence="2">C6-149</strain>
    </source>
</reference>
<proteinExistence type="predicted"/>
<sequence length="107" mass="12723">MLEKFTNDELKTLVDNQKVVLFFSASWCPDCIFIDPYIPKLEKEFNDFKWIHVDRDEHMDVAQENNVMGIPSFICFDHGKEVGRFVDKDRKTYDQVKDFLNQVESKL</sequence>
<evidence type="ECO:0000259" key="1">
    <source>
        <dbReference type="PROSITE" id="PS51352"/>
    </source>
</evidence>
<evidence type="ECO:0000313" key="3">
    <source>
        <dbReference type="Proteomes" id="UP000823614"/>
    </source>
</evidence>
<name>A0A9D9E7M5_9LACO</name>